<name>J9DIJ2_EDHAE</name>
<sequence>FLNEIDLNDEWFNFTYKDFLEKICYDDSVKKKFLYDIMSTLKIFVTKKYDSNRVIGKMFIDNIRIYYSDYGYKIITNSIRKMLTLHFCHSSIYTNKTQLSAFIQDSLIKYGESISMDSEIPKIFFKCCSDILIAEILVNFYKNCEDLTNKKIAHENLTNEMNVHMKMFLKGELEITKNVSAFRYLSGDETLRIKNEVDRISMIFFGINWYKTNDSEENQRFKFKKIKKQSKNILNNFSQICCNNNSFYRKLFQKMKKSFKCVSKCCFNYPEDENYIISNLIKSKFENKTVLLINFVFFDIDRMNDKNTLFFEQMNLIKNTICNYMSPKTFEKLIQNYKEREIFGISSVIMNKLKKSIKNIFPRCKIIESKKKNTPNFQLICIED</sequence>
<gene>
    <name evidence="1" type="ORF">EDEG_03139</name>
</gene>
<dbReference type="VEuPathDB" id="MicrosporidiaDB:EDEG_03139"/>
<organism evidence="1 2">
    <name type="scientific">Edhazardia aedis (strain USNM 41457)</name>
    <name type="common">Microsporidian parasite</name>
    <dbReference type="NCBI Taxonomy" id="1003232"/>
    <lineage>
        <taxon>Eukaryota</taxon>
        <taxon>Fungi</taxon>
        <taxon>Fungi incertae sedis</taxon>
        <taxon>Microsporidia</taxon>
        <taxon>Edhazardia</taxon>
    </lineage>
</organism>
<protein>
    <submittedName>
        <fullName evidence="1">Uncharacterized protein</fullName>
    </submittedName>
</protein>
<evidence type="ECO:0000313" key="1">
    <source>
        <dbReference type="EMBL" id="EJW02435.1"/>
    </source>
</evidence>
<comment type="caution">
    <text evidence="1">The sequence shown here is derived from an EMBL/GenBank/DDBJ whole genome shotgun (WGS) entry which is preliminary data.</text>
</comment>
<reference evidence="2" key="2">
    <citation type="submission" date="2015-07" db="EMBL/GenBank/DDBJ databases">
        <title>Contrasting host-pathogen interactions and genome evolution in two generalist and specialist microsporidian pathogens of mosquitoes.</title>
        <authorList>
            <consortium name="The Broad Institute Genomics Platform"/>
            <consortium name="The Broad Institute Genome Sequencing Center for Infectious Disease"/>
            <person name="Cuomo C.A."/>
            <person name="Sanscrainte N.D."/>
            <person name="Goldberg J.M."/>
            <person name="Heiman D."/>
            <person name="Young S."/>
            <person name="Zeng Q."/>
            <person name="Becnel J.J."/>
            <person name="Birren B.W."/>
        </authorList>
    </citation>
    <scope>NUCLEOTIDE SEQUENCE [LARGE SCALE GENOMIC DNA]</scope>
    <source>
        <strain evidence="2">USNM 41457</strain>
    </source>
</reference>
<dbReference type="AlphaFoldDB" id="J9DIJ2"/>
<proteinExistence type="predicted"/>
<dbReference type="EMBL" id="AFBI03000071">
    <property type="protein sequence ID" value="EJW02435.1"/>
    <property type="molecule type" value="Genomic_DNA"/>
</dbReference>
<dbReference type="Proteomes" id="UP000003163">
    <property type="component" value="Unassembled WGS sequence"/>
</dbReference>
<reference evidence="1 2" key="1">
    <citation type="submission" date="2011-08" db="EMBL/GenBank/DDBJ databases">
        <authorList>
            <person name="Liu Z.J."/>
            <person name="Shi F.L."/>
            <person name="Lu J.Q."/>
            <person name="Li M."/>
            <person name="Wang Z.L."/>
        </authorList>
    </citation>
    <scope>NUCLEOTIDE SEQUENCE [LARGE SCALE GENOMIC DNA]</scope>
    <source>
        <strain evidence="1 2">USNM 41457</strain>
    </source>
</reference>
<dbReference type="HOGENOM" id="CLU_038947_0_0_1"/>
<feature type="non-terminal residue" evidence="1">
    <location>
        <position position="1"/>
    </location>
</feature>
<keyword evidence="2" id="KW-1185">Reference proteome</keyword>
<accession>J9DIJ2</accession>
<dbReference type="InParanoid" id="J9DIJ2"/>
<evidence type="ECO:0000313" key="2">
    <source>
        <dbReference type="Proteomes" id="UP000003163"/>
    </source>
</evidence>